<reference evidence="3 4" key="1">
    <citation type="journal article" date="2019" name="Int. J. Syst. Evol. Microbiol.">
        <title>Undibacterium piscinae sp. nov., isolated from Korean shiner intestine.</title>
        <authorList>
            <person name="Lee S.Y."/>
            <person name="Kang W."/>
            <person name="Kim P.S."/>
            <person name="Kim H.S."/>
            <person name="Sung H."/>
            <person name="Shin N.R."/>
            <person name="Whon T.W."/>
            <person name="Yun J.H."/>
            <person name="Lee J.Y."/>
            <person name="Lee J.Y."/>
            <person name="Jung M.J."/>
            <person name="Jeong Y.S."/>
            <person name="Tak E.J."/>
            <person name="Han J.E."/>
            <person name="Hyun D.W."/>
            <person name="Kang M.S."/>
            <person name="Lee K.E."/>
            <person name="Lee B.H."/>
            <person name="Bae J.W."/>
        </authorList>
    </citation>
    <scope>NUCLEOTIDE SEQUENCE [LARGE SCALE GENOMIC DNA]</scope>
    <source>
        <strain evidence="3 4">S11R28</strain>
    </source>
</reference>
<protein>
    <submittedName>
        <fullName evidence="3">DUF3422 domain-containing protein</fullName>
    </submittedName>
</protein>
<dbReference type="KEGG" id="upi:EJG51_002245"/>
<dbReference type="Pfam" id="PF11902">
    <property type="entry name" value="DUF3422"/>
    <property type="match status" value="1"/>
</dbReference>
<dbReference type="EMBL" id="CP051152">
    <property type="protein sequence ID" value="QJQ04867.1"/>
    <property type="molecule type" value="Genomic_DNA"/>
</dbReference>
<evidence type="ECO:0000313" key="3">
    <source>
        <dbReference type="EMBL" id="QJQ04867.1"/>
    </source>
</evidence>
<evidence type="ECO:0000259" key="2">
    <source>
        <dbReference type="PROSITE" id="PS50042"/>
    </source>
</evidence>
<keyword evidence="1" id="KW-0472">Membrane</keyword>
<gene>
    <name evidence="3" type="ORF">EJG51_002245</name>
</gene>
<keyword evidence="4" id="KW-1185">Reference proteome</keyword>
<evidence type="ECO:0000313" key="4">
    <source>
        <dbReference type="Proteomes" id="UP000274350"/>
    </source>
</evidence>
<evidence type="ECO:0000256" key="1">
    <source>
        <dbReference type="SAM" id="Phobius"/>
    </source>
</evidence>
<accession>A0A6M4A2S4</accession>
<dbReference type="OrthoDB" id="9767470at2"/>
<feature type="domain" description="Cyclic nucleotide-binding" evidence="2">
    <location>
        <begin position="171"/>
        <end position="247"/>
    </location>
</feature>
<keyword evidence="1" id="KW-1133">Transmembrane helix</keyword>
<keyword evidence="1" id="KW-0812">Transmembrane</keyword>
<dbReference type="InterPro" id="IPR021830">
    <property type="entry name" value="DUF3422"/>
</dbReference>
<name>A0A6M4A2S4_9BURK</name>
<proteinExistence type="predicted"/>
<sequence length="455" mass="50873">MNPAYTQLNHPLRIPLAAEIHSRPSLRLRAPEAVTHLAVYSKSEAHLGADNLLVQQEILASFCKYFGVACPAGNAKYFFHDFGRFRLKWECHTEFATFTFVENENGEDVAGHGVAQAFSRVPIKHLPLQWLAELQGKIMVAAHVVLIQSEDDLEAGYAPVRELFEGNVLVGSSVLERGEVWTDFLIHADGFSRFVVKDRSFLDQQAGRIVQRLLEIETYRMMALLGLPNAQKAAPVLTSIEDELVKLTAALTMSGDAAAESEHANGFDETDTEQVLLRQIIDLAARTERLSTENSYRFSASKAYFTLVQSRIDELRERRIEGTPTIEEFMDRRLAPAMNTCEAIMRRQVTLADRIAHTNDLLRTRVGIVQEQQNRRILQSMNARAAQQLRLQQAVEGLSVAAISYYVAGLFNYAGKAVKAIGIQINPDLVTGLLIPVIAAAVWLGLRRMHRGLDH</sequence>
<dbReference type="Proteomes" id="UP000274350">
    <property type="component" value="Chromosome"/>
</dbReference>
<feature type="transmembrane region" description="Helical" evidence="1">
    <location>
        <begin position="429"/>
        <end position="446"/>
    </location>
</feature>
<dbReference type="AlphaFoldDB" id="A0A6M4A2S4"/>
<dbReference type="PROSITE" id="PS50042">
    <property type="entry name" value="CNMP_BINDING_3"/>
    <property type="match status" value="1"/>
</dbReference>
<organism evidence="3 4">
    <name type="scientific">Undibacterium piscinae</name>
    <dbReference type="NCBI Taxonomy" id="2495591"/>
    <lineage>
        <taxon>Bacteria</taxon>
        <taxon>Pseudomonadati</taxon>
        <taxon>Pseudomonadota</taxon>
        <taxon>Betaproteobacteria</taxon>
        <taxon>Burkholderiales</taxon>
        <taxon>Oxalobacteraceae</taxon>
        <taxon>Undibacterium</taxon>
    </lineage>
</organism>
<dbReference type="InterPro" id="IPR000595">
    <property type="entry name" value="cNMP-bd_dom"/>
</dbReference>